<dbReference type="PANTHER" id="PTHR43176:SF3">
    <property type="entry name" value="3-HYDROXYISOBUTYRYL-COA HYDROLASE, MITOCHONDRIAL"/>
    <property type="match status" value="1"/>
</dbReference>
<dbReference type="PANTHER" id="PTHR43176">
    <property type="entry name" value="3-HYDROXYISOBUTYRYL-COA HYDROLASE-RELATED"/>
    <property type="match status" value="1"/>
</dbReference>
<dbReference type="RefSeq" id="WP_087463546.1">
    <property type="nucleotide sequence ID" value="NZ_CP021425.1"/>
</dbReference>
<dbReference type="GO" id="GO:0005829">
    <property type="term" value="C:cytosol"/>
    <property type="evidence" value="ECO:0007669"/>
    <property type="project" value="TreeGrafter"/>
</dbReference>
<dbReference type="CDD" id="cd06558">
    <property type="entry name" value="crotonase-like"/>
    <property type="match status" value="1"/>
</dbReference>
<dbReference type="SUPFAM" id="SSF52096">
    <property type="entry name" value="ClpP/crotonase"/>
    <property type="match status" value="1"/>
</dbReference>
<keyword evidence="3" id="KW-0378">Hydrolase</keyword>
<proteinExistence type="predicted"/>
<dbReference type="Gene3D" id="3.90.226.10">
    <property type="entry name" value="2-enoyl-CoA Hydratase, Chain A, domain 1"/>
    <property type="match status" value="1"/>
</dbReference>
<dbReference type="GO" id="GO:0016853">
    <property type="term" value="F:isomerase activity"/>
    <property type="evidence" value="ECO:0007669"/>
    <property type="project" value="UniProtKB-KW"/>
</dbReference>
<evidence type="ECO:0000256" key="3">
    <source>
        <dbReference type="ARBA" id="ARBA00022801"/>
    </source>
</evidence>
<keyword evidence="6" id="KW-1185">Reference proteome</keyword>
<sequence>MTTKADSPVIIREIKTGNNQTIGELTLNAPGALNALNLDMIRLLDTQLMTWEKQSEVCCVILRGAGEKAFCAGGDVVSLYHAMVANPGQPVAEAQAFFSEEYQLDYRIHRYSKPIICWGSGIVMGGGLGLQAACRYSIATETTRLAMPEITIGLFPDVGGTWFLNRMPEGCGLYLGLTGNSLNGSDALFTGLARFACQADGYGELIEKLGNLTWPSVDDERHQVLEDFLQGYSKTGHMPPSQVKDHLGAITEATALGDLEQIVAAIIKLGERDDWLARGAKTLQRGCPTTAHLVYAQLHRGADLALDAVFKTELNMAMHCIVNGEFQEGVRALLIDKDRNPKWKYNTLDAIPEAYINSHFQSLWPESEHPLAQLGLG</sequence>
<dbReference type="OrthoDB" id="9790967at2"/>
<keyword evidence="5" id="KW-0413">Isomerase</keyword>
<protein>
    <recommendedName>
        <fullName evidence="2">3-hydroxyisobutyryl-CoA hydrolase</fullName>
        <ecNumber evidence="2">3.1.2.4</ecNumber>
    </recommendedName>
</protein>
<comment type="catalytic activity">
    <reaction evidence="1">
        <text>3-hydroxy-2-methylpropanoyl-CoA + H2O = 3-hydroxy-2-methylpropanoate + CoA + H(+)</text>
        <dbReference type="Rhea" id="RHEA:20888"/>
        <dbReference type="ChEBI" id="CHEBI:11805"/>
        <dbReference type="ChEBI" id="CHEBI:15377"/>
        <dbReference type="ChEBI" id="CHEBI:15378"/>
        <dbReference type="ChEBI" id="CHEBI:57287"/>
        <dbReference type="ChEBI" id="CHEBI:57340"/>
        <dbReference type="EC" id="3.1.2.4"/>
    </reaction>
</comment>
<dbReference type="EC" id="3.1.2.4" evidence="2"/>
<dbReference type="InterPro" id="IPR032259">
    <property type="entry name" value="HIBYL-CoA-H"/>
</dbReference>
<dbReference type="EMBL" id="CP021425">
    <property type="protein sequence ID" value="ARU58810.1"/>
    <property type="molecule type" value="Genomic_DNA"/>
</dbReference>
<dbReference type="AlphaFoldDB" id="A0A1Y0IEX7"/>
<evidence type="ECO:0000313" key="6">
    <source>
        <dbReference type="Proteomes" id="UP000196027"/>
    </source>
</evidence>
<reference evidence="5 6" key="1">
    <citation type="submission" date="2017-05" db="EMBL/GenBank/DDBJ databases">
        <title>Genomic insights into alkan degradation activity of Oleiphilus messinensis.</title>
        <authorList>
            <person name="Kozyavkin S.A."/>
            <person name="Slesarev A.I."/>
            <person name="Golyshin P.N."/>
            <person name="Korzhenkov A."/>
            <person name="Golyshina O.N."/>
            <person name="Toshchakov S.V."/>
        </authorList>
    </citation>
    <scope>NUCLEOTIDE SEQUENCE [LARGE SCALE GENOMIC DNA]</scope>
    <source>
        <strain evidence="5 6">ME102</strain>
    </source>
</reference>
<feature type="domain" description="Enoyl-CoA hydratase/isomerase" evidence="4">
    <location>
        <begin position="23"/>
        <end position="360"/>
    </location>
</feature>
<organism evidence="5 6">
    <name type="scientific">Oleiphilus messinensis</name>
    <dbReference type="NCBI Taxonomy" id="141451"/>
    <lineage>
        <taxon>Bacteria</taxon>
        <taxon>Pseudomonadati</taxon>
        <taxon>Pseudomonadota</taxon>
        <taxon>Gammaproteobacteria</taxon>
        <taxon>Oceanospirillales</taxon>
        <taxon>Oleiphilaceae</taxon>
        <taxon>Oleiphilus</taxon>
    </lineage>
</organism>
<dbReference type="GO" id="GO:0006574">
    <property type="term" value="P:L-valine catabolic process"/>
    <property type="evidence" value="ECO:0007669"/>
    <property type="project" value="TreeGrafter"/>
</dbReference>
<dbReference type="GO" id="GO:0003860">
    <property type="term" value="F:3-hydroxyisobutyryl-CoA hydrolase activity"/>
    <property type="evidence" value="ECO:0007669"/>
    <property type="project" value="UniProtKB-EC"/>
</dbReference>
<accession>A0A1Y0IEX7</accession>
<evidence type="ECO:0000259" key="4">
    <source>
        <dbReference type="Pfam" id="PF16113"/>
    </source>
</evidence>
<dbReference type="Pfam" id="PF16113">
    <property type="entry name" value="ECH_2"/>
    <property type="match status" value="1"/>
</dbReference>
<dbReference type="NCBIfam" id="NF004127">
    <property type="entry name" value="PRK05617.1"/>
    <property type="match status" value="1"/>
</dbReference>
<evidence type="ECO:0000313" key="5">
    <source>
        <dbReference type="EMBL" id="ARU58810.1"/>
    </source>
</evidence>
<evidence type="ECO:0000256" key="2">
    <source>
        <dbReference type="ARBA" id="ARBA00011915"/>
    </source>
</evidence>
<dbReference type="InterPro" id="IPR045004">
    <property type="entry name" value="ECH_dom"/>
</dbReference>
<name>A0A1Y0IEX7_9GAMM</name>
<dbReference type="KEGG" id="ome:OLMES_4821"/>
<gene>
    <name evidence="5" type="ORF">OLMES_4821</name>
</gene>
<evidence type="ECO:0000256" key="1">
    <source>
        <dbReference type="ARBA" id="ARBA00001709"/>
    </source>
</evidence>
<dbReference type="Proteomes" id="UP000196027">
    <property type="component" value="Chromosome"/>
</dbReference>
<dbReference type="InterPro" id="IPR029045">
    <property type="entry name" value="ClpP/crotonase-like_dom_sf"/>
</dbReference>